<accession>X1D784</accession>
<evidence type="ECO:0000256" key="5">
    <source>
        <dbReference type="ARBA" id="ARBA00022723"/>
    </source>
</evidence>
<dbReference type="Gene3D" id="2.10.240.10">
    <property type="entry name" value="Dihydroorotate dehydrogenase, electron transfer subunit"/>
    <property type="match status" value="1"/>
</dbReference>
<dbReference type="PIRSF" id="PIRSF006816">
    <property type="entry name" value="Cyc3_hyd_g"/>
    <property type="match status" value="1"/>
</dbReference>
<evidence type="ECO:0000256" key="2">
    <source>
        <dbReference type="ARBA" id="ARBA00022448"/>
    </source>
</evidence>
<dbReference type="GO" id="GO:0046872">
    <property type="term" value="F:metal ion binding"/>
    <property type="evidence" value="ECO:0007669"/>
    <property type="project" value="UniProtKB-KW"/>
</dbReference>
<dbReference type="Gene3D" id="3.40.50.80">
    <property type="entry name" value="Nucleotide-binding domain of ferredoxin-NADP reductase (FNR) module"/>
    <property type="match status" value="1"/>
</dbReference>
<keyword evidence="4" id="KW-0001">2Fe-2S</keyword>
<name>X1D784_9ZZZZ</name>
<proteinExistence type="inferred from homology"/>
<evidence type="ECO:0000256" key="3">
    <source>
        <dbReference type="ARBA" id="ARBA00022630"/>
    </source>
</evidence>
<organism evidence="12">
    <name type="scientific">marine sediment metagenome</name>
    <dbReference type="NCBI Taxonomy" id="412755"/>
    <lineage>
        <taxon>unclassified sequences</taxon>
        <taxon>metagenomes</taxon>
        <taxon>ecological metagenomes</taxon>
    </lineage>
</organism>
<comment type="similarity">
    <text evidence="1">Belongs to the PyrK family.</text>
</comment>
<protein>
    <recommendedName>
        <fullName evidence="11">Dihydroorotate dehydrogenase electron transfer subunit iron-sulphur cluster binding domain-containing protein</fullName>
    </recommendedName>
</protein>
<dbReference type="AlphaFoldDB" id="X1D784"/>
<comment type="caution">
    <text evidence="12">The sequence shown here is derived from an EMBL/GenBank/DDBJ whole genome shotgun (WGS) entry which is preliminary data.</text>
</comment>
<evidence type="ECO:0000256" key="8">
    <source>
        <dbReference type="ARBA" id="ARBA00023004"/>
    </source>
</evidence>
<dbReference type="Pfam" id="PF10418">
    <property type="entry name" value="DHODB_Fe-S_bind"/>
    <property type="match status" value="1"/>
</dbReference>
<evidence type="ECO:0000256" key="9">
    <source>
        <dbReference type="ARBA" id="ARBA00023014"/>
    </source>
</evidence>
<evidence type="ECO:0000256" key="10">
    <source>
        <dbReference type="ARBA" id="ARBA00034078"/>
    </source>
</evidence>
<dbReference type="InterPro" id="IPR017938">
    <property type="entry name" value="Riboflavin_synthase-like_b-brl"/>
</dbReference>
<keyword evidence="3" id="KW-0285">Flavoprotein</keyword>
<dbReference type="SUPFAM" id="SSF63380">
    <property type="entry name" value="Riboflavin synthase domain-like"/>
    <property type="match status" value="1"/>
</dbReference>
<comment type="cofactor">
    <cofactor evidence="10">
        <name>[2Fe-2S] cluster</name>
        <dbReference type="ChEBI" id="CHEBI:190135"/>
    </cofactor>
</comment>
<dbReference type="InterPro" id="IPR012165">
    <property type="entry name" value="Cyt_c3_hydrogenase_gsu"/>
</dbReference>
<dbReference type="NCBIfam" id="NF000796">
    <property type="entry name" value="PRK00054.1-1"/>
    <property type="match status" value="1"/>
</dbReference>
<gene>
    <name evidence="12" type="ORF">S01H4_56764</name>
</gene>
<dbReference type="GO" id="GO:0050660">
    <property type="term" value="F:flavin adenine dinucleotide binding"/>
    <property type="evidence" value="ECO:0007669"/>
    <property type="project" value="InterPro"/>
</dbReference>
<evidence type="ECO:0000259" key="11">
    <source>
        <dbReference type="Pfam" id="PF10418"/>
    </source>
</evidence>
<dbReference type="GO" id="GO:0006221">
    <property type="term" value="P:pyrimidine nucleotide biosynthetic process"/>
    <property type="evidence" value="ECO:0007669"/>
    <property type="project" value="InterPro"/>
</dbReference>
<dbReference type="PANTHER" id="PTHR43513">
    <property type="entry name" value="DIHYDROOROTATE DEHYDROGENASE B (NAD(+)), ELECTRON TRANSFER SUBUNIT"/>
    <property type="match status" value="1"/>
</dbReference>
<keyword evidence="9" id="KW-0411">Iron-sulfur</keyword>
<evidence type="ECO:0000256" key="6">
    <source>
        <dbReference type="ARBA" id="ARBA00022827"/>
    </source>
</evidence>
<keyword evidence="6" id="KW-0274">FAD</keyword>
<dbReference type="GO" id="GO:0051537">
    <property type="term" value="F:2 iron, 2 sulfur cluster binding"/>
    <property type="evidence" value="ECO:0007669"/>
    <property type="project" value="UniProtKB-KW"/>
</dbReference>
<sequence length="214" mass="22990">NADFLPMSISNVNGNVIEITVQKIGEGTATLFGLKEGDSIGIRGPFGNAWNCEDASNILIVGGGMGIAALTSVIESLKKNNKNLFAAIGAKDKSSLIFGDRITLQIPNTQYTTDDGSIGKKCFVTDIIEDIIDKNDIDLILTCGPEVMMKQVLEIAELKKINIQASLERKMKCGVGLCGSCCIGEENNVPVCKDGPIFDSTQLRKFSKFGTYSK</sequence>
<feature type="domain" description="Dihydroorotate dehydrogenase electron transfer subunit iron-sulphur cluster binding" evidence="11">
    <location>
        <begin position="168"/>
        <end position="203"/>
    </location>
</feature>
<dbReference type="InterPro" id="IPR050353">
    <property type="entry name" value="PyrK_electron_transfer"/>
</dbReference>
<reference evidence="12" key="1">
    <citation type="journal article" date="2014" name="Front. Microbiol.">
        <title>High frequency of phylogenetically diverse reductive dehalogenase-homologous genes in deep subseafloor sedimentary metagenomes.</title>
        <authorList>
            <person name="Kawai M."/>
            <person name="Futagami T."/>
            <person name="Toyoda A."/>
            <person name="Takaki Y."/>
            <person name="Nishi S."/>
            <person name="Hori S."/>
            <person name="Arai W."/>
            <person name="Tsubouchi T."/>
            <person name="Morono Y."/>
            <person name="Uchiyama I."/>
            <person name="Ito T."/>
            <person name="Fujiyama A."/>
            <person name="Inagaki F."/>
            <person name="Takami H."/>
        </authorList>
    </citation>
    <scope>NUCLEOTIDE SEQUENCE</scope>
    <source>
        <strain evidence="12">Expedition CK06-06</strain>
    </source>
</reference>
<dbReference type="PANTHER" id="PTHR43513:SF3">
    <property type="entry name" value="DIHYDROOROTATE DEHYDROGENASE B (NAD(+)), ELECTRON TRANSFER SUBUNIT-RELATED"/>
    <property type="match status" value="1"/>
</dbReference>
<feature type="non-terminal residue" evidence="12">
    <location>
        <position position="1"/>
    </location>
</feature>
<evidence type="ECO:0000256" key="1">
    <source>
        <dbReference type="ARBA" id="ARBA00006422"/>
    </source>
</evidence>
<dbReference type="EMBL" id="BART01032932">
    <property type="protein sequence ID" value="GAH16072.1"/>
    <property type="molecule type" value="Genomic_DNA"/>
</dbReference>
<evidence type="ECO:0000256" key="4">
    <source>
        <dbReference type="ARBA" id="ARBA00022714"/>
    </source>
</evidence>
<evidence type="ECO:0000313" key="12">
    <source>
        <dbReference type="EMBL" id="GAH16072.1"/>
    </source>
</evidence>
<dbReference type="SUPFAM" id="SSF52343">
    <property type="entry name" value="Ferredoxin reductase-like, C-terminal NADP-linked domain"/>
    <property type="match status" value="1"/>
</dbReference>
<keyword evidence="7" id="KW-0249">Electron transport</keyword>
<dbReference type="Gene3D" id="2.40.30.10">
    <property type="entry name" value="Translation factors"/>
    <property type="match status" value="1"/>
</dbReference>
<dbReference type="InterPro" id="IPR039261">
    <property type="entry name" value="FNR_nucleotide-bd"/>
</dbReference>
<dbReference type="InterPro" id="IPR037117">
    <property type="entry name" value="Dihydroorotate_DH_ele_sf"/>
</dbReference>
<dbReference type="InterPro" id="IPR019480">
    <property type="entry name" value="Dihydroorotate_DH_Fe-S-bd"/>
</dbReference>
<keyword evidence="5" id="KW-0479">Metal-binding</keyword>
<keyword evidence="8" id="KW-0408">Iron</keyword>
<evidence type="ECO:0000256" key="7">
    <source>
        <dbReference type="ARBA" id="ARBA00022982"/>
    </source>
</evidence>
<keyword evidence="2" id="KW-0813">Transport</keyword>